<proteinExistence type="predicted"/>
<keyword evidence="2" id="KW-1185">Reference proteome</keyword>
<comment type="caution">
    <text evidence="1">The sequence shown here is derived from an EMBL/GenBank/DDBJ whole genome shotgun (WGS) entry which is preliminary data.</text>
</comment>
<dbReference type="SUPFAM" id="SSF53474">
    <property type="entry name" value="alpha/beta-Hydrolases"/>
    <property type="match status" value="1"/>
</dbReference>
<accession>A0AA36HXR1</accession>
<dbReference type="EMBL" id="CAUJNA010000413">
    <property type="protein sequence ID" value="CAJ1376720.1"/>
    <property type="molecule type" value="Genomic_DNA"/>
</dbReference>
<dbReference type="InterPro" id="IPR029058">
    <property type="entry name" value="AB_hydrolase_fold"/>
</dbReference>
<evidence type="ECO:0000313" key="2">
    <source>
        <dbReference type="Proteomes" id="UP001178507"/>
    </source>
</evidence>
<name>A0AA36HXR1_9DINO</name>
<reference evidence="1" key="1">
    <citation type="submission" date="2023-08" db="EMBL/GenBank/DDBJ databases">
        <authorList>
            <person name="Chen Y."/>
            <person name="Shah S."/>
            <person name="Dougan E. K."/>
            <person name="Thang M."/>
            <person name="Chan C."/>
        </authorList>
    </citation>
    <scope>NUCLEOTIDE SEQUENCE</scope>
</reference>
<organism evidence="1 2">
    <name type="scientific">Effrenium voratum</name>
    <dbReference type="NCBI Taxonomy" id="2562239"/>
    <lineage>
        <taxon>Eukaryota</taxon>
        <taxon>Sar</taxon>
        <taxon>Alveolata</taxon>
        <taxon>Dinophyceae</taxon>
        <taxon>Suessiales</taxon>
        <taxon>Symbiodiniaceae</taxon>
        <taxon>Effrenium</taxon>
    </lineage>
</organism>
<evidence type="ECO:0000313" key="1">
    <source>
        <dbReference type="EMBL" id="CAJ1376720.1"/>
    </source>
</evidence>
<dbReference type="AlphaFoldDB" id="A0AA36HXR1"/>
<sequence length="401" mass="41437">MGAGAAVAGAKAGTACAVLGSGAVKGCCGAAGGDTQLIAEGLRDVQVGAGEILHGGVALTATSAAVVLAAAAGSLARAAEGGFEGAYEGLRGALAAPASAAEAMQVSGPLGAVAGAFTAANGAEGYWQRRSARIAQEALADQAAVLQQVAELRIQPVGPLAPGPSLPLWRLAELAAAVYDGRRVPGFRCDLSGVRDPDEKVEAQMSVFVRRNPADADLDAVGVERRDLAVIAIRGTLDVHDARRDLRSIVMGGYPGAFVLTAAEIVRMYQCQGCQVMVTGHSLGGYLAEVLATTLGLGGAAFCAPGPGAHNGPSDGRNFAVVNHEADTIGNHNHHFHVTTPVYIMDGGALLFPWTAHRMDKMVQYMQKRQDWTNLNFRERCLAEPPSQIPQICAGLRSKRD</sequence>
<protein>
    <submittedName>
        <fullName evidence="1">Uncharacterized protein</fullName>
    </submittedName>
</protein>
<gene>
    <name evidence="1" type="ORF">EVOR1521_LOCUS5708</name>
</gene>
<dbReference type="Proteomes" id="UP001178507">
    <property type="component" value="Unassembled WGS sequence"/>
</dbReference>
<dbReference type="Gene3D" id="3.40.50.1820">
    <property type="entry name" value="alpha/beta hydrolase"/>
    <property type="match status" value="1"/>
</dbReference>